<dbReference type="OrthoDB" id="9788959at2"/>
<dbReference type="SUPFAM" id="SSF52402">
    <property type="entry name" value="Adenine nucleotide alpha hydrolases-like"/>
    <property type="match status" value="1"/>
</dbReference>
<evidence type="ECO:0000313" key="4">
    <source>
        <dbReference type="Proteomes" id="UP000190027"/>
    </source>
</evidence>
<dbReference type="EMBL" id="FUYC01000001">
    <property type="protein sequence ID" value="SKA72335.1"/>
    <property type="molecule type" value="Genomic_DNA"/>
</dbReference>
<dbReference type="InterPro" id="IPR006015">
    <property type="entry name" value="Universal_stress_UspA"/>
</dbReference>
<dbReference type="PRINTS" id="PR01438">
    <property type="entry name" value="UNVRSLSTRESS"/>
</dbReference>
<dbReference type="InterPro" id="IPR014729">
    <property type="entry name" value="Rossmann-like_a/b/a_fold"/>
</dbReference>
<evidence type="ECO:0000259" key="2">
    <source>
        <dbReference type="Pfam" id="PF00582"/>
    </source>
</evidence>
<dbReference type="PANTHER" id="PTHR46268">
    <property type="entry name" value="STRESS RESPONSE PROTEIN NHAX"/>
    <property type="match status" value="1"/>
</dbReference>
<proteinExistence type="inferred from homology"/>
<gene>
    <name evidence="3" type="ORF">SAMN02745704_00348</name>
</gene>
<name>A0A1T4W5K9_9BACT</name>
<protein>
    <submittedName>
        <fullName evidence="3">Nucleotide-binding universal stress protein, UspA family</fullName>
    </submittedName>
</protein>
<sequence length="149" mass="16552">MPMKKILLGADGSDHSKHAARYAVDLAKAFGSKVLIVTTYRGQTIVTNDPAHQYTMKEMRRRAKHRQSWYQELLDKNDVPWESHILDGPAAEAIADTAQRRNADIIIIGSRGRSNLVGMIVGSTTNALMHIADCPVLAIRLKHRLPSAK</sequence>
<comment type="similarity">
    <text evidence="1">Belongs to the universal stress protein A family.</text>
</comment>
<dbReference type="CDD" id="cd00293">
    <property type="entry name" value="USP-like"/>
    <property type="match status" value="1"/>
</dbReference>
<feature type="domain" description="UspA" evidence="2">
    <location>
        <begin position="3"/>
        <end position="140"/>
    </location>
</feature>
<dbReference type="Gene3D" id="3.40.50.620">
    <property type="entry name" value="HUPs"/>
    <property type="match status" value="1"/>
</dbReference>
<dbReference type="Proteomes" id="UP000190027">
    <property type="component" value="Unassembled WGS sequence"/>
</dbReference>
<dbReference type="AlphaFoldDB" id="A0A1T4W5K9"/>
<keyword evidence="4" id="KW-1185">Reference proteome</keyword>
<reference evidence="3 4" key="1">
    <citation type="submission" date="2017-02" db="EMBL/GenBank/DDBJ databases">
        <authorList>
            <person name="Peterson S.W."/>
        </authorList>
    </citation>
    <scope>NUCLEOTIDE SEQUENCE [LARGE SCALE GENOMIC DNA]</scope>
    <source>
        <strain evidence="3 4">DSM 16080</strain>
    </source>
</reference>
<dbReference type="RefSeq" id="WP_159447102.1">
    <property type="nucleotide sequence ID" value="NZ_FUYC01000001.1"/>
</dbReference>
<dbReference type="Pfam" id="PF00582">
    <property type="entry name" value="Usp"/>
    <property type="match status" value="1"/>
</dbReference>
<dbReference type="InterPro" id="IPR006016">
    <property type="entry name" value="UspA"/>
</dbReference>
<organism evidence="3 4">
    <name type="scientific">Paucidesulfovibrio gracilis DSM 16080</name>
    <dbReference type="NCBI Taxonomy" id="1121449"/>
    <lineage>
        <taxon>Bacteria</taxon>
        <taxon>Pseudomonadati</taxon>
        <taxon>Thermodesulfobacteriota</taxon>
        <taxon>Desulfovibrionia</taxon>
        <taxon>Desulfovibrionales</taxon>
        <taxon>Desulfovibrionaceae</taxon>
        <taxon>Paucidesulfovibrio</taxon>
    </lineage>
</organism>
<evidence type="ECO:0000256" key="1">
    <source>
        <dbReference type="ARBA" id="ARBA00008791"/>
    </source>
</evidence>
<accession>A0A1T4W5K9</accession>
<dbReference type="STRING" id="1121449.SAMN02745704_00348"/>
<evidence type="ECO:0000313" key="3">
    <source>
        <dbReference type="EMBL" id="SKA72335.1"/>
    </source>
</evidence>
<dbReference type="PANTHER" id="PTHR46268:SF6">
    <property type="entry name" value="UNIVERSAL STRESS PROTEIN UP12"/>
    <property type="match status" value="1"/>
</dbReference>